<dbReference type="EMBL" id="ATCN01000080">
    <property type="protein sequence ID" value="EPR79889.1"/>
    <property type="molecule type" value="Genomic_DNA"/>
</dbReference>
<name>S7XLD2_SPRLO</name>
<accession>S7XLD2</accession>
<keyword evidence="2" id="KW-1133">Transmembrane helix</keyword>
<proteinExistence type="predicted"/>
<feature type="transmembrane region" description="Helical" evidence="2">
    <location>
        <begin position="48"/>
        <end position="70"/>
    </location>
</feature>
<comment type="caution">
    <text evidence="3">The sequence shown here is derived from an EMBL/GenBank/DDBJ whole genome shotgun (WGS) entry which is preliminary data.</text>
</comment>
<dbReference type="VEuPathDB" id="MicrosporidiaDB:SLOPH_2267"/>
<keyword evidence="4" id="KW-1185">Reference proteome</keyword>
<feature type="compositionally biased region" description="Basic and acidic residues" evidence="1">
    <location>
        <begin position="186"/>
        <end position="201"/>
    </location>
</feature>
<keyword evidence="2" id="KW-0812">Transmembrane</keyword>
<feature type="transmembrane region" description="Helical" evidence="2">
    <location>
        <begin position="115"/>
        <end position="135"/>
    </location>
</feature>
<dbReference type="Pfam" id="PF17009">
    <property type="entry name" value="DUF5090"/>
    <property type="match status" value="1"/>
</dbReference>
<feature type="transmembrane region" description="Helical" evidence="2">
    <location>
        <begin position="141"/>
        <end position="164"/>
    </location>
</feature>
<evidence type="ECO:0000256" key="1">
    <source>
        <dbReference type="SAM" id="MobiDB-lite"/>
    </source>
</evidence>
<evidence type="ECO:0000313" key="3">
    <source>
        <dbReference type="EMBL" id="EPR79889.1"/>
    </source>
</evidence>
<evidence type="ECO:0000256" key="2">
    <source>
        <dbReference type="SAM" id="Phobius"/>
    </source>
</evidence>
<keyword evidence="2" id="KW-0472">Membrane</keyword>
<organism evidence="3 4">
    <name type="scientific">Spraguea lophii (strain 42_110)</name>
    <name type="common">Microsporidian parasite</name>
    <dbReference type="NCBI Taxonomy" id="1358809"/>
    <lineage>
        <taxon>Eukaryota</taxon>
        <taxon>Fungi</taxon>
        <taxon>Fungi incertae sedis</taxon>
        <taxon>Microsporidia</taxon>
        <taxon>Spragueidae</taxon>
        <taxon>Spraguea</taxon>
    </lineage>
</organism>
<dbReference type="Proteomes" id="UP000014978">
    <property type="component" value="Unassembled WGS sequence"/>
</dbReference>
<dbReference type="InterPro" id="IPR031539">
    <property type="entry name" value="DUF5090"/>
</dbReference>
<gene>
    <name evidence="3" type="ORF">SLOPH_2267</name>
</gene>
<feature type="region of interest" description="Disordered" evidence="1">
    <location>
        <begin position="180"/>
        <end position="201"/>
    </location>
</feature>
<dbReference type="AlphaFoldDB" id="S7XLD2"/>
<dbReference type="OrthoDB" id="2190291at2759"/>
<reference evidence="4" key="1">
    <citation type="journal article" date="2013" name="PLoS Genet.">
        <title>The genome of Spraguea lophii and the basis of host-microsporidian interactions.</title>
        <authorList>
            <person name="Campbell S.E."/>
            <person name="Williams T.A."/>
            <person name="Yousuf A."/>
            <person name="Soanes D.M."/>
            <person name="Paszkiewicz K.H."/>
            <person name="Williams B.A.P."/>
        </authorList>
    </citation>
    <scope>NUCLEOTIDE SEQUENCE [LARGE SCALE GENOMIC DNA]</scope>
    <source>
        <strain evidence="4">42_110</strain>
    </source>
</reference>
<protein>
    <submittedName>
        <fullName evidence="3">Uncharacterized protein</fullName>
    </submittedName>
</protein>
<dbReference type="HOGENOM" id="CLU_1448112_0_0_1"/>
<dbReference type="InParanoid" id="S7XLD2"/>
<sequence>MAEQEKVSAKDKALMKGKEAENKVKTKIFEIENSAVGKRLPTQIENITLADVIWMTILSDAVLSLGIYLIVDALQMQKGFRATILMVDKYILGFSTLLSFIIDGYCYFMRWGDGYLFFLILKCLKGVAMLVAMLASSFSGMITRILSIVYILSGIGLSLCLLYYMAIFLKRVESDEYDDFGQPVKGAEEKQTSKKEVVAEG</sequence>
<evidence type="ECO:0000313" key="4">
    <source>
        <dbReference type="Proteomes" id="UP000014978"/>
    </source>
</evidence>
<feature type="transmembrane region" description="Helical" evidence="2">
    <location>
        <begin position="90"/>
        <end position="108"/>
    </location>
</feature>
<dbReference type="OMA" id="MTIGLYV"/>